<dbReference type="Proteomes" id="UP000235464">
    <property type="component" value="Chromosome I"/>
</dbReference>
<sequence>MNHTQPRAFAEGGIWYARLEEAEALAEFLADPEPGGRGRPLPGSLTDAPNAAAVEALAAGDPALGRSASE</sequence>
<keyword evidence="2" id="KW-1185">Reference proteome</keyword>
<name>A0A2N9BEP8_STRCX</name>
<dbReference type="AlphaFoldDB" id="A0A2N9BEP8"/>
<dbReference type="EMBL" id="LT963352">
    <property type="protein sequence ID" value="SOR81845.1"/>
    <property type="molecule type" value="Genomic_DNA"/>
</dbReference>
<reference evidence="2" key="1">
    <citation type="submission" date="2017-11" db="EMBL/GenBank/DDBJ databases">
        <authorList>
            <person name="Wibberg D."/>
        </authorList>
    </citation>
    <scope>NUCLEOTIDE SEQUENCE [LARGE SCALE GENOMIC DNA]</scope>
</reference>
<evidence type="ECO:0000313" key="2">
    <source>
        <dbReference type="Proteomes" id="UP000235464"/>
    </source>
</evidence>
<gene>
    <name evidence="1" type="ORF">SCNRRL3882_5297</name>
</gene>
<evidence type="ECO:0000313" key="1">
    <source>
        <dbReference type="EMBL" id="SOR81845.1"/>
    </source>
</evidence>
<protein>
    <submittedName>
        <fullName evidence="1">Uncharacterized protein</fullName>
    </submittedName>
</protein>
<organism evidence="1 2">
    <name type="scientific">Streptomyces chartreusis NRRL 3882</name>
    <dbReference type="NCBI Taxonomy" id="1079985"/>
    <lineage>
        <taxon>Bacteria</taxon>
        <taxon>Bacillati</taxon>
        <taxon>Actinomycetota</taxon>
        <taxon>Actinomycetes</taxon>
        <taxon>Kitasatosporales</taxon>
        <taxon>Streptomycetaceae</taxon>
        <taxon>Streptomyces</taxon>
    </lineage>
</organism>
<proteinExistence type="predicted"/>
<dbReference type="RefSeq" id="WP_010041860.1">
    <property type="nucleotide sequence ID" value="NZ_LT962942.1"/>
</dbReference>
<accession>A0A2N9BEP8</accession>